<feature type="domain" description="HAT C-terminal dimerisation" evidence="1">
    <location>
        <begin position="178"/>
        <end position="245"/>
    </location>
</feature>
<dbReference type="PANTHER" id="PTHR46289">
    <property type="entry name" value="52 KDA REPRESSOR OF THE INHIBITOR OF THE PROTEIN KINASE-LIKE PROTEIN-RELATED"/>
    <property type="match status" value="1"/>
</dbReference>
<dbReference type="Pfam" id="PF05699">
    <property type="entry name" value="Dimer_Tnp_hAT"/>
    <property type="match status" value="1"/>
</dbReference>
<sequence>MMYPILKLIVKVSANLQAKLNLLSAISLITSLNTTLQNFRSDDSFFNNLYKETVQSCTLENISIPEVRKRKVSCLLDSKNSSSQIFHETMEQEIKINCFNVALDNMISGLNDRFSQETLGIISSVGNVLQLSPTVDNIKLLNKVFTIDMDKLEQEIKLLKGFTDIPYGSSTTNIDQWLDWLKQLDRKNHFSHFYDVLMKFLVIPVTSCSCERSFSKLSIVKSKLRNTMTQNRLEALLLMFVEQELLSELDYDNIIDEFKNIIPHNRRLIL</sequence>
<comment type="caution">
    <text evidence="2">The sequence shown here is derived from an EMBL/GenBank/DDBJ whole genome shotgun (WGS) entry which is preliminary data.</text>
</comment>
<dbReference type="PANTHER" id="PTHR46289:SF19">
    <property type="entry name" value="ZINC FINGER MYM-TYPE CONTAINING 1"/>
    <property type="match status" value="1"/>
</dbReference>
<dbReference type="InterPro" id="IPR008906">
    <property type="entry name" value="HATC_C_dom"/>
</dbReference>
<organism evidence="2 3">
    <name type="scientific">Macrosiphum euphorbiae</name>
    <name type="common">potato aphid</name>
    <dbReference type="NCBI Taxonomy" id="13131"/>
    <lineage>
        <taxon>Eukaryota</taxon>
        <taxon>Metazoa</taxon>
        <taxon>Ecdysozoa</taxon>
        <taxon>Arthropoda</taxon>
        <taxon>Hexapoda</taxon>
        <taxon>Insecta</taxon>
        <taxon>Pterygota</taxon>
        <taxon>Neoptera</taxon>
        <taxon>Paraneoptera</taxon>
        <taxon>Hemiptera</taxon>
        <taxon>Sternorrhyncha</taxon>
        <taxon>Aphidomorpha</taxon>
        <taxon>Aphidoidea</taxon>
        <taxon>Aphididae</taxon>
        <taxon>Macrosiphini</taxon>
        <taxon>Macrosiphum</taxon>
    </lineage>
</organism>
<reference evidence="2 3" key="1">
    <citation type="submission" date="2023-01" db="EMBL/GenBank/DDBJ databases">
        <authorList>
            <person name="Whitehead M."/>
        </authorList>
    </citation>
    <scope>NUCLEOTIDE SEQUENCE [LARGE SCALE GENOMIC DNA]</scope>
</reference>
<dbReference type="InterPro" id="IPR012337">
    <property type="entry name" value="RNaseH-like_sf"/>
</dbReference>
<proteinExistence type="predicted"/>
<evidence type="ECO:0000313" key="3">
    <source>
        <dbReference type="Proteomes" id="UP001160148"/>
    </source>
</evidence>
<accession>A0AAV0X089</accession>
<name>A0AAV0X089_9HEMI</name>
<dbReference type="InterPro" id="IPR052958">
    <property type="entry name" value="IFN-induced_PKR_regulator"/>
</dbReference>
<keyword evidence="3" id="KW-1185">Reference proteome</keyword>
<evidence type="ECO:0000259" key="1">
    <source>
        <dbReference type="Pfam" id="PF05699"/>
    </source>
</evidence>
<dbReference type="Proteomes" id="UP001160148">
    <property type="component" value="Unassembled WGS sequence"/>
</dbReference>
<evidence type="ECO:0000313" key="2">
    <source>
        <dbReference type="EMBL" id="CAI6361152.1"/>
    </source>
</evidence>
<dbReference type="SUPFAM" id="SSF53098">
    <property type="entry name" value="Ribonuclease H-like"/>
    <property type="match status" value="1"/>
</dbReference>
<dbReference type="EMBL" id="CARXXK010000003">
    <property type="protein sequence ID" value="CAI6361152.1"/>
    <property type="molecule type" value="Genomic_DNA"/>
</dbReference>
<gene>
    <name evidence="2" type="ORF">MEUPH1_LOCUS16365</name>
</gene>
<dbReference type="GO" id="GO:0046983">
    <property type="term" value="F:protein dimerization activity"/>
    <property type="evidence" value="ECO:0007669"/>
    <property type="project" value="InterPro"/>
</dbReference>
<protein>
    <recommendedName>
        <fullName evidence="1">HAT C-terminal dimerisation domain-containing protein</fullName>
    </recommendedName>
</protein>
<dbReference type="AlphaFoldDB" id="A0AAV0X089"/>